<keyword evidence="2" id="KW-1133">Transmembrane helix</keyword>
<evidence type="ECO:0000256" key="2">
    <source>
        <dbReference type="SAM" id="Phobius"/>
    </source>
</evidence>
<dbReference type="EMBL" id="PPTF01000038">
    <property type="protein sequence ID" value="POA98761.1"/>
    <property type="molecule type" value="Genomic_DNA"/>
</dbReference>
<reference evidence="3 4" key="1">
    <citation type="submission" date="2018-01" db="EMBL/GenBank/DDBJ databases">
        <title>Genomic Sequence of Chromobacterium MWU13-2610 from wild cranberry bogs within the Cape Cod National Seashore.</title>
        <authorList>
            <person name="O'Hara-Hanley K."/>
            <person name="Soby S."/>
            <person name="Harrison A."/>
        </authorList>
    </citation>
    <scope>NUCLEOTIDE SEQUENCE [LARGE SCALE GENOMIC DNA]</scope>
    <source>
        <strain evidence="3 4">MWU13-2610</strain>
    </source>
</reference>
<keyword evidence="2" id="KW-0812">Transmembrane</keyword>
<organism evidence="3 4">
    <name type="scientific">Chromobacterium sinusclupearum</name>
    <dbReference type="NCBI Taxonomy" id="2077146"/>
    <lineage>
        <taxon>Bacteria</taxon>
        <taxon>Pseudomonadati</taxon>
        <taxon>Pseudomonadota</taxon>
        <taxon>Betaproteobacteria</taxon>
        <taxon>Neisseriales</taxon>
        <taxon>Chromobacteriaceae</taxon>
        <taxon>Chromobacterium</taxon>
    </lineage>
</organism>
<gene>
    <name evidence="3" type="ORF">C2134_10035</name>
</gene>
<dbReference type="RefSeq" id="WP_103319721.1">
    <property type="nucleotide sequence ID" value="NZ_PPTF01000038.1"/>
</dbReference>
<comment type="caution">
    <text evidence="3">The sequence shown here is derived from an EMBL/GenBank/DDBJ whole genome shotgun (WGS) entry which is preliminary data.</text>
</comment>
<evidence type="ECO:0000256" key="1">
    <source>
        <dbReference type="SAM" id="MobiDB-lite"/>
    </source>
</evidence>
<protein>
    <submittedName>
        <fullName evidence="3">Uncharacterized protein</fullName>
    </submittedName>
</protein>
<evidence type="ECO:0000313" key="3">
    <source>
        <dbReference type="EMBL" id="POA98761.1"/>
    </source>
</evidence>
<name>A0A2K4MNV2_9NEIS</name>
<accession>A0A2K4MNV2</accession>
<feature type="region of interest" description="Disordered" evidence="1">
    <location>
        <begin position="35"/>
        <end position="70"/>
    </location>
</feature>
<dbReference type="AlphaFoldDB" id="A0A2K4MNV2"/>
<feature type="compositionally biased region" description="Basic and acidic residues" evidence="1">
    <location>
        <begin position="56"/>
        <end position="70"/>
    </location>
</feature>
<dbReference type="Proteomes" id="UP000236416">
    <property type="component" value="Unassembled WGS sequence"/>
</dbReference>
<keyword evidence="4" id="KW-1185">Reference proteome</keyword>
<evidence type="ECO:0000313" key="4">
    <source>
        <dbReference type="Proteomes" id="UP000236416"/>
    </source>
</evidence>
<proteinExistence type="predicted"/>
<keyword evidence="2" id="KW-0472">Membrane</keyword>
<feature type="transmembrane region" description="Helical" evidence="2">
    <location>
        <begin position="6"/>
        <end position="26"/>
    </location>
</feature>
<sequence>MDVLHSTWFWVAIIAAPAITVVGVLARLAKREPPIQLPPGVAPLAWDDEEDAPAGEAEKLREGDRVPPKH</sequence>